<keyword evidence="5" id="KW-1185">Reference proteome</keyword>
<feature type="binding site" evidence="2">
    <location>
        <begin position="10"/>
        <end position="18"/>
    </location>
    <ligand>
        <name>ATP</name>
        <dbReference type="ChEBI" id="CHEBI:30616"/>
    </ligand>
</feature>
<evidence type="ECO:0000313" key="4">
    <source>
        <dbReference type="EMBL" id="PZF70963.1"/>
    </source>
</evidence>
<protein>
    <submittedName>
        <fullName evidence="4">Deoxynucleoside kinase</fullName>
    </submittedName>
</protein>
<dbReference type="PIRSF" id="PIRSF000705">
    <property type="entry name" value="DNK"/>
    <property type="match status" value="1"/>
</dbReference>
<feature type="domain" description="Deoxynucleoside kinase" evidence="3">
    <location>
        <begin position="6"/>
        <end position="193"/>
    </location>
</feature>
<dbReference type="InterPro" id="IPR050566">
    <property type="entry name" value="Deoxyribonucleoside_kinase"/>
</dbReference>
<dbReference type="GO" id="GO:0005524">
    <property type="term" value="F:ATP binding"/>
    <property type="evidence" value="ECO:0007669"/>
    <property type="project" value="UniProtKB-KW"/>
</dbReference>
<keyword evidence="2" id="KW-0067">ATP-binding</keyword>
<dbReference type="Proteomes" id="UP000248745">
    <property type="component" value="Unassembled WGS sequence"/>
</dbReference>
<proteinExistence type="predicted"/>
<reference evidence="4 5" key="1">
    <citation type="submission" date="2018-06" db="EMBL/GenBank/DDBJ databases">
        <title>Mucibacter soli gen. nov., sp. nov., a new member of the family Chitinophagaceae producing mucin.</title>
        <authorList>
            <person name="Kim M.-K."/>
            <person name="Park S."/>
            <person name="Kim T.-S."/>
            <person name="Joung Y."/>
            <person name="Han J.-H."/>
            <person name="Kim S.B."/>
        </authorList>
    </citation>
    <scope>NUCLEOTIDE SEQUENCE [LARGE SCALE GENOMIC DNA]</scope>
    <source>
        <strain evidence="4 5">R1-15</strain>
    </source>
</reference>
<comment type="caution">
    <text evidence="4">The sequence shown here is derived from an EMBL/GenBank/DDBJ whole genome shotgun (WGS) entry which is preliminary data.</text>
</comment>
<dbReference type="GO" id="GO:0019136">
    <property type="term" value="F:deoxynucleoside kinase activity"/>
    <property type="evidence" value="ECO:0007669"/>
    <property type="project" value="InterPro"/>
</dbReference>
<organism evidence="4 5">
    <name type="scientific">Taibaiella soli</name>
    <dbReference type="NCBI Taxonomy" id="1649169"/>
    <lineage>
        <taxon>Bacteria</taxon>
        <taxon>Pseudomonadati</taxon>
        <taxon>Bacteroidota</taxon>
        <taxon>Chitinophagia</taxon>
        <taxon>Chitinophagales</taxon>
        <taxon>Chitinophagaceae</taxon>
        <taxon>Taibaiella</taxon>
    </lineage>
</organism>
<keyword evidence="4" id="KW-0808">Transferase</keyword>
<dbReference type="PANTHER" id="PTHR10513:SF46">
    <property type="entry name" value="DEOXYGUANOSINE KINASE"/>
    <property type="match status" value="1"/>
</dbReference>
<dbReference type="GO" id="GO:0005737">
    <property type="term" value="C:cytoplasm"/>
    <property type="evidence" value="ECO:0007669"/>
    <property type="project" value="TreeGrafter"/>
</dbReference>
<sequence>MDYRYIAVEGNIGAGKTTLAKMLAEHYNARIVLEEFADNTFLPKFYQEPERYAFPLELSFLADRYKQLKEMITTPDLFQEKIIADYIFIKSKLFARINLKDEEYELFQNLFNIIDPNLAAPDLLIYLHAPISSLQRNIHNRGRDYEQQIPDEYLEKVQNVYQTYLKQDISKTLIIDISKVDFLRNPDQFAQLTTFLDKNYDFKSHYLAIE</sequence>
<dbReference type="EMBL" id="QKTW01000028">
    <property type="protein sequence ID" value="PZF70963.1"/>
    <property type="molecule type" value="Genomic_DNA"/>
</dbReference>
<evidence type="ECO:0000259" key="3">
    <source>
        <dbReference type="Pfam" id="PF01712"/>
    </source>
</evidence>
<accession>A0A2W2BT69</accession>
<dbReference type="Gene3D" id="3.40.50.300">
    <property type="entry name" value="P-loop containing nucleotide triphosphate hydrolases"/>
    <property type="match status" value="1"/>
</dbReference>
<gene>
    <name evidence="4" type="ORF">DN068_20830</name>
</gene>
<evidence type="ECO:0000313" key="5">
    <source>
        <dbReference type="Proteomes" id="UP000248745"/>
    </source>
</evidence>
<keyword evidence="2" id="KW-0547">Nucleotide-binding</keyword>
<dbReference type="CDD" id="cd01673">
    <property type="entry name" value="dNK"/>
    <property type="match status" value="1"/>
</dbReference>
<dbReference type="PANTHER" id="PTHR10513">
    <property type="entry name" value="DEOXYNUCLEOSIDE KINASE"/>
    <property type="match status" value="1"/>
</dbReference>
<evidence type="ECO:0000256" key="2">
    <source>
        <dbReference type="PIRSR" id="PIRSR000705-3"/>
    </source>
</evidence>
<dbReference type="InterPro" id="IPR031314">
    <property type="entry name" value="DNK_dom"/>
</dbReference>
<dbReference type="SUPFAM" id="SSF52540">
    <property type="entry name" value="P-loop containing nucleoside triphosphate hydrolases"/>
    <property type="match status" value="1"/>
</dbReference>
<dbReference type="OrthoDB" id="9776634at2"/>
<dbReference type="InterPro" id="IPR027417">
    <property type="entry name" value="P-loop_NTPase"/>
</dbReference>
<dbReference type="Pfam" id="PF01712">
    <property type="entry name" value="dNK"/>
    <property type="match status" value="1"/>
</dbReference>
<dbReference type="AlphaFoldDB" id="A0A2W2BT69"/>
<feature type="active site" description="Proton acceptor" evidence="1">
    <location>
        <position position="80"/>
    </location>
</feature>
<evidence type="ECO:0000256" key="1">
    <source>
        <dbReference type="PIRSR" id="PIRSR000705-1"/>
    </source>
</evidence>
<dbReference type="InterPro" id="IPR002624">
    <property type="entry name" value="DCK/DGK"/>
</dbReference>
<name>A0A2W2BT69_9BACT</name>
<keyword evidence="4" id="KW-0418">Kinase</keyword>